<proteinExistence type="predicted"/>
<dbReference type="CDD" id="cd02440">
    <property type="entry name" value="AdoMet_MTases"/>
    <property type="match status" value="1"/>
</dbReference>
<evidence type="ECO:0000313" key="5">
    <source>
        <dbReference type="EMBL" id="MEV8158514.1"/>
    </source>
</evidence>
<accession>A0ABV3KH53</accession>
<dbReference type="SUPFAM" id="SSF53335">
    <property type="entry name" value="S-adenosyl-L-methionine-dependent methyltransferases"/>
    <property type="match status" value="1"/>
</dbReference>
<comment type="caution">
    <text evidence="5">The sequence shown here is derived from an EMBL/GenBank/DDBJ whole genome shotgun (WGS) entry which is preliminary data.</text>
</comment>
<dbReference type="EMBL" id="JBFBLL010000006">
    <property type="protein sequence ID" value="MEV8158514.1"/>
    <property type="molecule type" value="Genomic_DNA"/>
</dbReference>
<dbReference type="GO" id="GO:0008168">
    <property type="term" value="F:methyltransferase activity"/>
    <property type="evidence" value="ECO:0007669"/>
    <property type="project" value="UniProtKB-KW"/>
</dbReference>
<dbReference type="PANTHER" id="PTHR43464">
    <property type="entry name" value="METHYLTRANSFERASE"/>
    <property type="match status" value="1"/>
</dbReference>
<dbReference type="Proteomes" id="UP001553031">
    <property type="component" value="Unassembled WGS sequence"/>
</dbReference>
<dbReference type="InterPro" id="IPR041698">
    <property type="entry name" value="Methyltransf_25"/>
</dbReference>
<dbReference type="PANTHER" id="PTHR43464:SF19">
    <property type="entry name" value="UBIQUINONE BIOSYNTHESIS O-METHYLTRANSFERASE, MITOCHONDRIAL"/>
    <property type="match status" value="1"/>
</dbReference>
<dbReference type="InterPro" id="IPR029063">
    <property type="entry name" value="SAM-dependent_MTases_sf"/>
</dbReference>
<evidence type="ECO:0000259" key="4">
    <source>
        <dbReference type="Pfam" id="PF13649"/>
    </source>
</evidence>
<evidence type="ECO:0000256" key="3">
    <source>
        <dbReference type="ARBA" id="ARBA00022691"/>
    </source>
</evidence>
<keyword evidence="3" id="KW-0949">S-adenosyl-L-methionine</keyword>
<gene>
    <name evidence="5" type="ORF">AB0O96_09970</name>
</gene>
<dbReference type="EC" id="2.1.-.-" evidence="5"/>
<protein>
    <submittedName>
        <fullName evidence="5">Class I SAM-dependent methyltransferase</fullName>
        <ecNumber evidence="5">2.1.-.-</ecNumber>
    </submittedName>
</protein>
<dbReference type="Pfam" id="PF13649">
    <property type="entry name" value="Methyltransf_25"/>
    <property type="match status" value="1"/>
</dbReference>
<dbReference type="RefSeq" id="WP_363785152.1">
    <property type="nucleotide sequence ID" value="NZ_JBFBLL010000006.1"/>
</dbReference>
<keyword evidence="2 5" id="KW-0808">Transferase</keyword>
<dbReference type="Gene3D" id="3.40.50.150">
    <property type="entry name" value="Vaccinia Virus protein VP39"/>
    <property type="match status" value="1"/>
</dbReference>
<sequence>MVEQSKWMAQVERNPGHSQWYVERFRTMAAEGQDIVGEARLVDAMLPRGARVLDAGCGPGRLAGYLHGVGHHVTGVDVDPALIAAAKRDHPGPRYEVADLATLADLDLGAPFDAIVCAGNVVTFLAESTRRDVVRGFRAHLAPEGRAVVGFGTGRGYPVSVFFDDAAAAGLTPEVTLGSWDLRPWREGGDFLVAVLGVSRTA</sequence>
<evidence type="ECO:0000313" key="6">
    <source>
        <dbReference type="Proteomes" id="UP001553031"/>
    </source>
</evidence>
<dbReference type="GO" id="GO:0032259">
    <property type="term" value="P:methylation"/>
    <property type="evidence" value="ECO:0007669"/>
    <property type="project" value="UniProtKB-KW"/>
</dbReference>
<reference evidence="5 6" key="1">
    <citation type="submission" date="2024-06" db="EMBL/GenBank/DDBJ databases">
        <title>The Natural Products Discovery Center: Release of the First 8490 Sequenced Strains for Exploring Actinobacteria Biosynthetic Diversity.</title>
        <authorList>
            <person name="Kalkreuter E."/>
            <person name="Kautsar S.A."/>
            <person name="Yang D."/>
            <person name="Bader C.D."/>
            <person name="Teijaro C.N."/>
            <person name="Fluegel L."/>
            <person name="Davis C.M."/>
            <person name="Simpson J.R."/>
            <person name="Lauterbach L."/>
            <person name="Steele A.D."/>
            <person name="Gui C."/>
            <person name="Meng S."/>
            <person name="Li G."/>
            <person name="Viehrig K."/>
            <person name="Ye F."/>
            <person name="Su P."/>
            <person name="Kiefer A.F."/>
            <person name="Nichols A."/>
            <person name="Cepeda A.J."/>
            <person name="Yan W."/>
            <person name="Fan B."/>
            <person name="Jiang Y."/>
            <person name="Adhikari A."/>
            <person name="Zheng C.-J."/>
            <person name="Schuster L."/>
            <person name="Cowan T.M."/>
            <person name="Smanski M.J."/>
            <person name="Chevrette M.G."/>
            <person name="De Carvalho L.P.S."/>
            <person name="Shen B."/>
        </authorList>
    </citation>
    <scope>NUCLEOTIDE SEQUENCE [LARGE SCALE GENOMIC DNA]</scope>
    <source>
        <strain evidence="5 6">NPDC079179</strain>
    </source>
</reference>
<evidence type="ECO:0000256" key="2">
    <source>
        <dbReference type="ARBA" id="ARBA00022679"/>
    </source>
</evidence>
<evidence type="ECO:0000256" key="1">
    <source>
        <dbReference type="ARBA" id="ARBA00022603"/>
    </source>
</evidence>
<keyword evidence="6" id="KW-1185">Reference proteome</keyword>
<name>A0ABV3KH53_9MICC</name>
<feature type="domain" description="Methyltransferase" evidence="4">
    <location>
        <begin position="52"/>
        <end position="145"/>
    </location>
</feature>
<keyword evidence="1 5" id="KW-0489">Methyltransferase</keyword>
<organism evidence="5 6">
    <name type="scientific">Kocuria salsicia</name>
    <dbReference type="NCBI Taxonomy" id="664639"/>
    <lineage>
        <taxon>Bacteria</taxon>
        <taxon>Bacillati</taxon>
        <taxon>Actinomycetota</taxon>
        <taxon>Actinomycetes</taxon>
        <taxon>Micrococcales</taxon>
        <taxon>Micrococcaceae</taxon>
        <taxon>Kocuria</taxon>
    </lineage>
</organism>